<comment type="caution">
    <text evidence="2">The sequence shown here is derived from an EMBL/GenBank/DDBJ whole genome shotgun (WGS) entry which is preliminary data.</text>
</comment>
<reference evidence="2 3" key="1">
    <citation type="submission" date="2020-08" db="EMBL/GenBank/DDBJ databases">
        <title>The Agave Microbiome: Exploring the role of microbial communities in plant adaptations to desert environments.</title>
        <authorList>
            <person name="Partida-Martinez L.P."/>
        </authorList>
    </citation>
    <scope>NUCLEOTIDE SEQUENCE [LARGE SCALE GENOMIC DNA]</scope>
    <source>
        <strain evidence="2 3">AS3.12</strain>
    </source>
</reference>
<sequence length="123" mass="13367">MTNIKTRGFESTALLNEHLDELDDVAYGDRGASAGAMSGSEAEMERLRREVVYLRNRIAEIEGEGQTRRASPSSQTPENSWVKLIGTATATFVLGRLAQRLRLGPVGTAAVPLIAGQLLSRIR</sequence>
<organism evidence="2 3">
    <name type="scientific">Rhizobium soli</name>
    <dbReference type="NCBI Taxonomy" id="424798"/>
    <lineage>
        <taxon>Bacteria</taxon>
        <taxon>Pseudomonadati</taxon>
        <taxon>Pseudomonadota</taxon>
        <taxon>Alphaproteobacteria</taxon>
        <taxon>Hyphomicrobiales</taxon>
        <taxon>Rhizobiaceae</taxon>
        <taxon>Rhizobium/Agrobacterium group</taxon>
        <taxon>Rhizobium</taxon>
    </lineage>
</organism>
<evidence type="ECO:0000256" key="1">
    <source>
        <dbReference type="SAM" id="Coils"/>
    </source>
</evidence>
<dbReference type="AlphaFoldDB" id="A0A7X0JIK4"/>
<protein>
    <submittedName>
        <fullName evidence="2">Uncharacterized protein</fullName>
    </submittedName>
</protein>
<proteinExistence type="predicted"/>
<evidence type="ECO:0000313" key="3">
    <source>
        <dbReference type="Proteomes" id="UP000585437"/>
    </source>
</evidence>
<dbReference type="EMBL" id="JACHBU010000001">
    <property type="protein sequence ID" value="MBB6507447.1"/>
    <property type="molecule type" value="Genomic_DNA"/>
</dbReference>
<evidence type="ECO:0000313" key="2">
    <source>
        <dbReference type="EMBL" id="MBB6507447.1"/>
    </source>
</evidence>
<keyword evidence="3" id="KW-1185">Reference proteome</keyword>
<accession>A0A7X0JIK4</accession>
<dbReference type="RefSeq" id="WP_184653875.1">
    <property type="nucleotide sequence ID" value="NZ_JACHBU010000001.1"/>
</dbReference>
<name>A0A7X0JIK4_9HYPH</name>
<gene>
    <name evidence="2" type="ORF">F4695_000766</name>
</gene>
<feature type="coiled-coil region" evidence="1">
    <location>
        <begin position="37"/>
        <end position="64"/>
    </location>
</feature>
<dbReference type="Proteomes" id="UP000585437">
    <property type="component" value="Unassembled WGS sequence"/>
</dbReference>
<keyword evidence="1" id="KW-0175">Coiled coil</keyword>